<proteinExistence type="predicted"/>
<gene>
    <name evidence="2" type="ORF">B0H17DRAFT_1257583</name>
</gene>
<name>A0AAD7G6Z6_MYCRO</name>
<organism evidence="2 3">
    <name type="scientific">Mycena rosella</name>
    <name type="common">Pink bonnet</name>
    <name type="synonym">Agaricus rosellus</name>
    <dbReference type="NCBI Taxonomy" id="1033263"/>
    <lineage>
        <taxon>Eukaryota</taxon>
        <taxon>Fungi</taxon>
        <taxon>Dikarya</taxon>
        <taxon>Basidiomycota</taxon>
        <taxon>Agaricomycotina</taxon>
        <taxon>Agaricomycetes</taxon>
        <taxon>Agaricomycetidae</taxon>
        <taxon>Agaricales</taxon>
        <taxon>Marasmiineae</taxon>
        <taxon>Mycenaceae</taxon>
        <taxon>Mycena</taxon>
    </lineage>
</organism>
<sequence length="173" mass="18876">MIFRPFRTFLAICALAQFQVCIAILSNRTVDDFNGDLITGFLPLYEPQNAWNTDGNCTSCSVKPDPTQALDHTWHDSSQRAGDSPSSVTLQFTGTAIYLFCIVPADDATNLVNLTFTLDGTFTGAYTHTPIGSKDISYLVPVLATGGFNNTPHTLVARTASPSLFIFDYAMYT</sequence>
<keyword evidence="1" id="KW-0732">Signal</keyword>
<feature type="signal peptide" evidence="1">
    <location>
        <begin position="1"/>
        <end position="23"/>
    </location>
</feature>
<accession>A0AAD7G6Z6</accession>
<evidence type="ECO:0000256" key="1">
    <source>
        <dbReference type="SAM" id="SignalP"/>
    </source>
</evidence>
<dbReference type="Proteomes" id="UP001221757">
    <property type="component" value="Unassembled WGS sequence"/>
</dbReference>
<evidence type="ECO:0000313" key="3">
    <source>
        <dbReference type="Proteomes" id="UP001221757"/>
    </source>
</evidence>
<feature type="chain" id="PRO_5041909869" evidence="1">
    <location>
        <begin position="24"/>
        <end position="173"/>
    </location>
</feature>
<keyword evidence="3" id="KW-1185">Reference proteome</keyword>
<evidence type="ECO:0000313" key="2">
    <source>
        <dbReference type="EMBL" id="KAJ7662914.1"/>
    </source>
</evidence>
<comment type="caution">
    <text evidence="2">The sequence shown here is derived from an EMBL/GenBank/DDBJ whole genome shotgun (WGS) entry which is preliminary data.</text>
</comment>
<protein>
    <submittedName>
        <fullName evidence="2">Uncharacterized protein</fullName>
    </submittedName>
</protein>
<dbReference type="AlphaFoldDB" id="A0AAD7G6Z6"/>
<reference evidence="2" key="1">
    <citation type="submission" date="2023-03" db="EMBL/GenBank/DDBJ databases">
        <title>Massive genome expansion in bonnet fungi (Mycena s.s.) driven by repeated elements and novel gene families across ecological guilds.</title>
        <authorList>
            <consortium name="Lawrence Berkeley National Laboratory"/>
            <person name="Harder C.B."/>
            <person name="Miyauchi S."/>
            <person name="Viragh M."/>
            <person name="Kuo A."/>
            <person name="Thoen E."/>
            <person name="Andreopoulos B."/>
            <person name="Lu D."/>
            <person name="Skrede I."/>
            <person name="Drula E."/>
            <person name="Henrissat B."/>
            <person name="Morin E."/>
            <person name="Kohler A."/>
            <person name="Barry K."/>
            <person name="LaButti K."/>
            <person name="Morin E."/>
            <person name="Salamov A."/>
            <person name="Lipzen A."/>
            <person name="Mereny Z."/>
            <person name="Hegedus B."/>
            <person name="Baldrian P."/>
            <person name="Stursova M."/>
            <person name="Weitz H."/>
            <person name="Taylor A."/>
            <person name="Grigoriev I.V."/>
            <person name="Nagy L.G."/>
            <person name="Martin F."/>
            <person name="Kauserud H."/>
        </authorList>
    </citation>
    <scope>NUCLEOTIDE SEQUENCE</scope>
    <source>
        <strain evidence="2">CBHHK067</strain>
    </source>
</reference>
<dbReference type="EMBL" id="JARKIE010000237">
    <property type="protein sequence ID" value="KAJ7662914.1"/>
    <property type="molecule type" value="Genomic_DNA"/>
</dbReference>